<comment type="similarity">
    <text evidence="4">Belongs to the arginase family.</text>
</comment>
<evidence type="ECO:0000313" key="5">
    <source>
        <dbReference type="EMBL" id="GAA4178103.1"/>
    </source>
</evidence>
<gene>
    <name evidence="5" type="primary">speB</name>
    <name evidence="5" type="ORF">GCM10022287_27900</name>
</gene>
<dbReference type="Pfam" id="PF00491">
    <property type="entry name" value="Arginase"/>
    <property type="match status" value="1"/>
</dbReference>
<dbReference type="InterPro" id="IPR006035">
    <property type="entry name" value="Ureohydrolase"/>
</dbReference>
<organism evidence="5 6">
    <name type="scientific">Gryllotalpicola koreensis</name>
    <dbReference type="NCBI Taxonomy" id="993086"/>
    <lineage>
        <taxon>Bacteria</taxon>
        <taxon>Bacillati</taxon>
        <taxon>Actinomycetota</taxon>
        <taxon>Actinomycetes</taxon>
        <taxon>Micrococcales</taxon>
        <taxon>Microbacteriaceae</taxon>
        <taxon>Gryllotalpicola</taxon>
    </lineage>
</organism>
<sequence>MKVTVLGVPDSAGAYCVGVEDAPAALREAGLLDALAGAGHDVRDAGDLMMRRWKPDRAHPRAQNLPDEVDAARELADAASVLLEDGARLLVLGGSCLVALGVSAAVARHSGRPRLVYIDRHLDLNTPASTEQGSLSWMGMAHALDIEGSVVELAEAFGPRPLLAPEELVYLGVSEAQTTEWERRQREALGVSLVPQSDLVADPAAAARRALSHLPAGPFVTHVDVDVLDFLDAPLAEDSNGANSGPTLDQLGLALRELAQAPHCLGLSLGQLNPAHASADPTALPRLVGALTYAFRD</sequence>
<evidence type="ECO:0000256" key="4">
    <source>
        <dbReference type="PROSITE-ProRule" id="PRU00742"/>
    </source>
</evidence>
<comment type="caution">
    <text evidence="5">The sequence shown here is derived from an EMBL/GenBank/DDBJ whole genome shotgun (WGS) entry which is preliminary data.</text>
</comment>
<proteinExistence type="inferred from homology"/>
<dbReference type="EMBL" id="BAABBW010000004">
    <property type="protein sequence ID" value="GAA4178103.1"/>
    <property type="molecule type" value="Genomic_DNA"/>
</dbReference>
<dbReference type="PANTHER" id="PTHR43782">
    <property type="entry name" value="ARGINASE"/>
    <property type="match status" value="1"/>
</dbReference>
<keyword evidence="2" id="KW-0378">Hydrolase</keyword>
<keyword evidence="3" id="KW-0464">Manganese</keyword>
<keyword evidence="6" id="KW-1185">Reference proteome</keyword>
<evidence type="ECO:0000256" key="1">
    <source>
        <dbReference type="ARBA" id="ARBA00022723"/>
    </source>
</evidence>
<accession>A0ABP8A5B4</accession>
<keyword evidence="1" id="KW-0479">Metal-binding</keyword>
<name>A0ABP8A5B4_9MICO</name>
<evidence type="ECO:0000313" key="6">
    <source>
        <dbReference type="Proteomes" id="UP001501079"/>
    </source>
</evidence>
<evidence type="ECO:0000256" key="2">
    <source>
        <dbReference type="ARBA" id="ARBA00022801"/>
    </source>
</evidence>
<dbReference type="RefSeq" id="WP_344755443.1">
    <property type="nucleotide sequence ID" value="NZ_BAABBW010000004.1"/>
</dbReference>
<dbReference type="PANTHER" id="PTHR43782:SF3">
    <property type="entry name" value="ARGINASE"/>
    <property type="match status" value="1"/>
</dbReference>
<reference evidence="6" key="1">
    <citation type="journal article" date="2019" name="Int. J. Syst. Evol. Microbiol.">
        <title>The Global Catalogue of Microorganisms (GCM) 10K type strain sequencing project: providing services to taxonomists for standard genome sequencing and annotation.</title>
        <authorList>
            <consortium name="The Broad Institute Genomics Platform"/>
            <consortium name="The Broad Institute Genome Sequencing Center for Infectious Disease"/>
            <person name="Wu L."/>
            <person name="Ma J."/>
        </authorList>
    </citation>
    <scope>NUCLEOTIDE SEQUENCE [LARGE SCALE GENOMIC DNA]</scope>
    <source>
        <strain evidence="6">JCM 17591</strain>
    </source>
</reference>
<dbReference type="PROSITE" id="PS51409">
    <property type="entry name" value="ARGINASE_2"/>
    <property type="match status" value="1"/>
</dbReference>
<protein>
    <submittedName>
        <fullName evidence="5">Agmatinase</fullName>
    </submittedName>
</protein>
<evidence type="ECO:0000256" key="3">
    <source>
        <dbReference type="ARBA" id="ARBA00023211"/>
    </source>
</evidence>
<dbReference type="Proteomes" id="UP001501079">
    <property type="component" value="Unassembled WGS sequence"/>
</dbReference>
<dbReference type="SUPFAM" id="SSF52768">
    <property type="entry name" value="Arginase/deacetylase"/>
    <property type="match status" value="1"/>
</dbReference>
<dbReference type="InterPro" id="IPR023696">
    <property type="entry name" value="Ureohydrolase_dom_sf"/>
</dbReference>
<dbReference type="Gene3D" id="3.40.800.10">
    <property type="entry name" value="Ureohydrolase domain"/>
    <property type="match status" value="1"/>
</dbReference>